<dbReference type="STRING" id="56484.A0A1Y2FDN2"/>
<evidence type="ECO:0000313" key="5">
    <source>
        <dbReference type="Proteomes" id="UP000193685"/>
    </source>
</evidence>
<keyword evidence="2" id="KW-0472">Membrane</keyword>
<keyword evidence="2" id="KW-0812">Transmembrane</keyword>
<dbReference type="Proteomes" id="UP000193685">
    <property type="component" value="Unassembled WGS sequence"/>
</dbReference>
<dbReference type="RefSeq" id="XP_040724600.1">
    <property type="nucleotide sequence ID" value="XM_040872064.1"/>
</dbReference>
<dbReference type="GO" id="GO:0006629">
    <property type="term" value="P:lipid metabolic process"/>
    <property type="evidence" value="ECO:0007669"/>
    <property type="project" value="InterPro"/>
</dbReference>
<accession>A0A1Y2FDN2</accession>
<feature type="region of interest" description="Disordered" evidence="1">
    <location>
        <begin position="1"/>
        <end position="28"/>
    </location>
</feature>
<evidence type="ECO:0000313" key="4">
    <source>
        <dbReference type="EMBL" id="ORY80955.1"/>
    </source>
</evidence>
<evidence type="ECO:0000259" key="3">
    <source>
        <dbReference type="PROSITE" id="PS51704"/>
    </source>
</evidence>
<dbReference type="GeneID" id="63788663"/>
<sequence>MKNLDGAAGSSLPSSQSTRRRTPQVIAHRGYKRLYPENTLLAFREALGPGGHHCDGIETDVHVSADGVVVLSHDSNLKRCFGEEGNVVAWPWHAPSGGKALDSLRTVAEPHVGMPRLVDALAMLEEDAFKDRWLLLDIKLSNHVDVIGRIAHVLKGTQGGLQYWQDRIVLGIWHDKFLSHCRQHLDTFAITHIGLHTSYASRKFLHNKAVTSFNMQLYALACPAGEQFVREAHALGKQVFVWTANDVDWIRYCQHILHLDALLTDDPALCCSLVDNHTTAGTSATFDTAVFWTQKRRWTAWFWRNVLYLIMLARIYWIYRDTSGKKKRKNGL</sequence>
<gene>
    <name evidence="4" type="ORF">BCR37DRAFT_404758</name>
</gene>
<dbReference type="InterPro" id="IPR030395">
    <property type="entry name" value="GP_PDE_dom"/>
</dbReference>
<dbReference type="OMA" id="ECSWEYL"/>
<keyword evidence="5" id="KW-1185">Reference proteome</keyword>
<dbReference type="InterPro" id="IPR017946">
    <property type="entry name" value="PLC-like_Pdiesterase_TIM-brl"/>
</dbReference>
<reference evidence="4 5" key="1">
    <citation type="submission" date="2016-07" db="EMBL/GenBank/DDBJ databases">
        <title>Pervasive Adenine N6-methylation of Active Genes in Fungi.</title>
        <authorList>
            <consortium name="DOE Joint Genome Institute"/>
            <person name="Mondo S.J."/>
            <person name="Dannebaum R.O."/>
            <person name="Kuo R.C."/>
            <person name="Labutti K."/>
            <person name="Haridas S."/>
            <person name="Kuo A."/>
            <person name="Salamov A."/>
            <person name="Ahrendt S.R."/>
            <person name="Lipzen A."/>
            <person name="Sullivan W."/>
            <person name="Andreopoulos W.B."/>
            <person name="Clum A."/>
            <person name="Lindquist E."/>
            <person name="Daum C."/>
            <person name="Ramamoorthy G.K."/>
            <person name="Gryganskyi A."/>
            <person name="Culley D."/>
            <person name="Magnuson J.K."/>
            <person name="James T.Y."/>
            <person name="O'Malley M.A."/>
            <person name="Stajich J.E."/>
            <person name="Spatafora J.W."/>
            <person name="Visel A."/>
            <person name="Grigoriev I.V."/>
        </authorList>
    </citation>
    <scope>NUCLEOTIDE SEQUENCE [LARGE SCALE GENOMIC DNA]</scope>
    <source>
        <strain evidence="4 5">12-1054</strain>
    </source>
</reference>
<dbReference type="PANTHER" id="PTHR43805:SF1">
    <property type="entry name" value="GP-PDE DOMAIN-CONTAINING PROTEIN"/>
    <property type="match status" value="1"/>
</dbReference>
<organism evidence="4 5">
    <name type="scientific">Protomyces lactucae-debilis</name>
    <dbReference type="NCBI Taxonomy" id="2754530"/>
    <lineage>
        <taxon>Eukaryota</taxon>
        <taxon>Fungi</taxon>
        <taxon>Dikarya</taxon>
        <taxon>Ascomycota</taxon>
        <taxon>Taphrinomycotina</taxon>
        <taxon>Taphrinomycetes</taxon>
        <taxon>Taphrinales</taxon>
        <taxon>Protomycetaceae</taxon>
        <taxon>Protomyces</taxon>
    </lineage>
</organism>
<evidence type="ECO:0000256" key="1">
    <source>
        <dbReference type="SAM" id="MobiDB-lite"/>
    </source>
</evidence>
<feature type="domain" description="GP-PDE" evidence="3">
    <location>
        <begin position="23"/>
        <end position="274"/>
    </location>
</feature>
<feature type="transmembrane region" description="Helical" evidence="2">
    <location>
        <begin position="301"/>
        <end position="319"/>
    </location>
</feature>
<dbReference type="EMBL" id="MCFI01000012">
    <property type="protein sequence ID" value="ORY80955.1"/>
    <property type="molecule type" value="Genomic_DNA"/>
</dbReference>
<evidence type="ECO:0000256" key="2">
    <source>
        <dbReference type="SAM" id="Phobius"/>
    </source>
</evidence>
<dbReference type="AlphaFoldDB" id="A0A1Y2FDN2"/>
<keyword evidence="2" id="KW-1133">Transmembrane helix</keyword>
<dbReference type="Pfam" id="PF03009">
    <property type="entry name" value="GDPD"/>
    <property type="match status" value="1"/>
</dbReference>
<dbReference type="SUPFAM" id="SSF51695">
    <property type="entry name" value="PLC-like phosphodiesterases"/>
    <property type="match status" value="1"/>
</dbReference>
<dbReference type="PROSITE" id="PS51704">
    <property type="entry name" value="GP_PDE"/>
    <property type="match status" value="1"/>
</dbReference>
<comment type="caution">
    <text evidence="4">The sequence shown here is derived from an EMBL/GenBank/DDBJ whole genome shotgun (WGS) entry which is preliminary data.</text>
</comment>
<protein>
    <submittedName>
        <fullName evidence="4">PLC-like phosphodiesterase</fullName>
    </submittedName>
</protein>
<name>A0A1Y2FDN2_PROLT</name>
<dbReference type="GO" id="GO:0008081">
    <property type="term" value="F:phosphoric diester hydrolase activity"/>
    <property type="evidence" value="ECO:0007669"/>
    <property type="project" value="InterPro"/>
</dbReference>
<dbReference type="Gene3D" id="3.20.20.190">
    <property type="entry name" value="Phosphatidylinositol (PI) phosphodiesterase"/>
    <property type="match status" value="1"/>
</dbReference>
<dbReference type="OrthoDB" id="1058301at2759"/>
<proteinExistence type="predicted"/>
<dbReference type="PANTHER" id="PTHR43805">
    <property type="entry name" value="GLYCEROPHOSPHORYL DIESTER PHOSPHODIESTERASE"/>
    <property type="match status" value="1"/>
</dbReference>